<dbReference type="PANTHER" id="PTHR14087:SF7">
    <property type="entry name" value="THYMOCYTE NUCLEAR PROTEIN 1"/>
    <property type="match status" value="1"/>
</dbReference>
<dbReference type="RefSeq" id="WP_050432020.1">
    <property type="nucleotide sequence ID" value="NZ_CP012159.1"/>
</dbReference>
<dbReference type="CDD" id="cd21133">
    <property type="entry name" value="EVE"/>
    <property type="match status" value="1"/>
</dbReference>
<feature type="domain" description="EVE" evidence="1">
    <location>
        <begin position="5"/>
        <end position="135"/>
    </location>
</feature>
<dbReference type="Pfam" id="PF01878">
    <property type="entry name" value="EVE"/>
    <property type="match status" value="1"/>
</dbReference>
<dbReference type="OrthoDB" id="9791347at2"/>
<dbReference type="EMBL" id="CP012159">
    <property type="protein sequence ID" value="AKT40035.1"/>
    <property type="molecule type" value="Genomic_DNA"/>
</dbReference>
<evidence type="ECO:0000313" key="2">
    <source>
        <dbReference type="EMBL" id="AKT40035.1"/>
    </source>
</evidence>
<dbReference type="InterPro" id="IPR052181">
    <property type="entry name" value="5hmC_binding"/>
</dbReference>
<dbReference type="InterPro" id="IPR047197">
    <property type="entry name" value="THYN1-like_EVE"/>
</dbReference>
<dbReference type="Proteomes" id="UP000067626">
    <property type="component" value="Chromosome"/>
</dbReference>
<accession>A0A0K1EGP2</accession>
<keyword evidence="3" id="KW-1185">Reference proteome</keyword>
<proteinExistence type="predicted"/>
<dbReference type="Gene3D" id="3.10.590.10">
    <property type="entry name" value="ph1033 like domains"/>
    <property type="match status" value="1"/>
</dbReference>
<reference evidence="2 3" key="1">
    <citation type="submission" date="2015-07" db="EMBL/GenBank/DDBJ databases">
        <title>Genome analysis of myxobacterium Chondromyces crocatus Cm c5 reveals a high potential for natural compound synthesis and the genetic basis for the loss of fruiting body formation.</title>
        <authorList>
            <person name="Zaburannyi N."/>
            <person name="Bunk B."/>
            <person name="Maier J."/>
            <person name="Overmann J."/>
            <person name="Mueller R."/>
        </authorList>
    </citation>
    <scope>NUCLEOTIDE SEQUENCE [LARGE SCALE GENOMIC DNA]</scope>
    <source>
        <strain evidence="2 3">Cm c5</strain>
    </source>
</reference>
<evidence type="ECO:0000313" key="3">
    <source>
        <dbReference type="Proteomes" id="UP000067626"/>
    </source>
</evidence>
<evidence type="ECO:0000259" key="1">
    <source>
        <dbReference type="Pfam" id="PF01878"/>
    </source>
</evidence>
<dbReference type="AlphaFoldDB" id="A0A0K1EGP2"/>
<protein>
    <submittedName>
        <fullName evidence="2">Ubiquinol-cytochrome C reductase</fullName>
    </submittedName>
</protein>
<gene>
    <name evidence="2" type="ORF">CMC5_041880</name>
</gene>
<sequence>MATRRYWLMKSEPYKYSYAQLVKDGQTMWDGVRNYEARNHIREMKAGDLALFYHSNEGKSVAGIARIKREAYPDPTAPEEDWSAVDVEPVTAMKVQVSLDAIRDDPAFADIALLKRSRLSVVPVSKDHFDRILKLGKTKIA</sequence>
<dbReference type="SUPFAM" id="SSF88697">
    <property type="entry name" value="PUA domain-like"/>
    <property type="match status" value="1"/>
</dbReference>
<dbReference type="STRING" id="52.CMC5_041880"/>
<name>A0A0K1EGP2_CHOCO</name>
<dbReference type="InterPro" id="IPR015947">
    <property type="entry name" value="PUA-like_sf"/>
</dbReference>
<dbReference type="PATRIC" id="fig|52.7.peg.4609"/>
<dbReference type="InterPro" id="IPR002740">
    <property type="entry name" value="EVE_domain"/>
</dbReference>
<dbReference type="PANTHER" id="PTHR14087">
    <property type="entry name" value="THYMOCYTE NUCLEAR PROTEIN 1"/>
    <property type="match status" value="1"/>
</dbReference>
<dbReference type="KEGG" id="ccro:CMC5_041880"/>
<organism evidence="2 3">
    <name type="scientific">Chondromyces crocatus</name>
    <dbReference type="NCBI Taxonomy" id="52"/>
    <lineage>
        <taxon>Bacteria</taxon>
        <taxon>Pseudomonadati</taxon>
        <taxon>Myxococcota</taxon>
        <taxon>Polyangia</taxon>
        <taxon>Polyangiales</taxon>
        <taxon>Polyangiaceae</taxon>
        <taxon>Chondromyces</taxon>
    </lineage>
</organism>